<dbReference type="GO" id="GO:0016787">
    <property type="term" value="F:hydrolase activity"/>
    <property type="evidence" value="ECO:0007669"/>
    <property type="project" value="UniProtKB-KW"/>
</dbReference>
<dbReference type="Pfam" id="PF07470">
    <property type="entry name" value="Glyco_hydro_88"/>
    <property type="match status" value="1"/>
</dbReference>
<dbReference type="GO" id="GO:0005975">
    <property type="term" value="P:carbohydrate metabolic process"/>
    <property type="evidence" value="ECO:0007669"/>
    <property type="project" value="InterPro"/>
</dbReference>
<dbReference type="RefSeq" id="WP_190914179.1">
    <property type="nucleotide sequence ID" value="NZ_JACXIZ010000007.1"/>
</dbReference>
<dbReference type="InterPro" id="IPR008928">
    <property type="entry name" value="6-hairpin_glycosidase_sf"/>
</dbReference>
<evidence type="ECO:0000313" key="2">
    <source>
        <dbReference type="EMBL" id="MBD2843949.1"/>
    </source>
</evidence>
<protein>
    <submittedName>
        <fullName evidence="2">Glycoside hydrolase family 88 protein</fullName>
    </submittedName>
</protein>
<reference evidence="2" key="1">
    <citation type="submission" date="2020-09" db="EMBL/GenBank/DDBJ databases">
        <title>A novel bacterium of genus Paenibacillus, isolated from South China Sea.</title>
        <authorList>
            <person name="Huang H."/>
            <person name="Mo K."/>
            <person name="Hu Y."/>
        </authorList>
    </citation>
    <scope>NUCLEOTIDE SEQUENCE</scope>
    <source>
        <strain evidence="2">IB182496</strain>
    </source>
</reference>
<accession>A0A927BR02</accession>
<dbReference type="InterPro" id="IPR010905">
    <property type="entry name" value="Glyco_hydro_88"/>
</dbReference>
<dbReference type="Proteomes" id="UP000621560">
    <property type="component" value="Unassembled WGS sequence"/>
</dbReference>
<dbReference type="Gene3D" id="1.50.10.10">
    <property type="match status" value="1"/>
</dbReference>
<gene>
    <name evidence="2" type="ORF">IDH44_01985</name>
</gene>
<dbReference type="EMBL" id="JACXIZ010000007">
    <property type="protein sequence ID" value="MBD2843949.1"/>
    <property type="molecule type" value="Genomic_DNA"/>
</dbReference>
<sequence length="510" mass="54392">MTRIEEGKTTEKRFRRAAAAVKGPALHLPEGTRVPAGWSAVRIGAAGEEALLQWSEAGEASPLMPESGAVLRLCLALNMHQIKRVEARLGGGEPLGSLDIRYGYVFQPFELQLTAAQAQAAVREGIVLWTSADTGPVWVFDSLGGAADKAFFAPHLLLEDTATGGAAGSGRRERFLAAFLSLTSLQPFGWIEGCVLDGLYDLRPHVGARRADDALDAHLSQYLDDHGRLRYEDLFSRPADGRLTTIEATLPAGVLVKRDPGHPLIAAVIAYWASLEKEGLVMDGSIVTAEGAYTIAYPMAAAAVRLQRPALAEQAVRQLLGRRDRLARGRDFYLRSADGGARMTFRNWARAWAWYLLGMTRTWTELTDGGLAGVAGLPEVEAELRRAAAAALSWRGADRLWSCYLDDPASGTETSGSAGIAAALALGARSGALPEAMAERACETLNALTGYLSVDGVLHGVSQHNAGGDELQRGGYRVYAQMGMGLLAQLDAALAGMPGMAAAAAEAWRR</sequence>
<evidence type="ECO:0000313" key="3">
    <source>
        <dbReference type="Proteomes" id="UP000621560"/>
    </source>
</evidence>
<dbReference type="SUPFAM" id="SSF48208">
    <property type="entry name" value="Six-hairpin glycosidases"/>
    <property type="match status" value="1"/>
</dbReference>
<keyword evidence="1 2" id="KW-0378">Hydrolase</keyword>
<comment type="caution">
    <text evidence="2">The sequence shown here is derived from an EMBL/GenBank/DDBJ whole genome shotgun (WGS) entry which is preliminary data.</text>
</comment>
<dbReference type="AlphaFoldDB" id="A0A927BR02"/>
<dbReference type="InterPro" id="IPR012341">
    <property type="entry name" value="6hp_glycosidase-like_sf"/>
</dbReference>
<organism evidence="2 3">
    <name type="scientific">Paenibacillus sabuli</name>
    <dbReference type="NCBI Taxonomy" id="2772509"/>
    <lineage>
        <taxon>Bacteria</taxon>
        <taxon>Bacillati</taxon>
        <taxon>Bacillota</taxon>
        <taxon>Bacilli</taxon>
        <taxon>Bacillales</taxon>
        <taxon>Paenibacillaceae</taxon>
        <taxon>Paenibacillus</taxon>
    </lineage>
</organism>
<proteinExistence type="predicted"/>
<evidence type="ECO:0000256" key="1">
    <source>
        <dbReference type="ARBA" id="ARBA00022801"/>
    </source>
</evidence>
<keyword evidence="3" id="KW-1185">Reference proteome</keyword>
<name>A0A927BR02_9BACL</name>